<dbReference type="SUPFAM" id="SSF52087">
    <property type="entry name" value="CRAL/TRIO domain"/>
    <property type="match status" value="1"/>
</dbReference>
<dbReference type="EMBL" id="CP118375">
    <property type="protein sequence ID" value="WFD42864.1"/>
    <property type="molecule type" value="Genomic_DNA"/>
</dbReference>
<dbReference type="InterPro" id="IPR051026">
    <property type="entry name" value="PI/PC_transfer"/>
</dbReference>
<dbReference type="PANTHER" id="PTHR45657:SF1">
    <property type="entry name" value="CRAL-TRIO DOMAIN-CONTAINING PROTEIN YKL091C-RELATED"/>
    <property type="match status" value="1"/>
</dbReference>
<gene>
    <name evidence="3" type="ORF">MPSI1_001514</name>
</gene>
<dbReference type="InterPro" id="IPR001251">
    <property type="entry name" value="CRAL-TRIO_dom"/>
</dbReference>
<sequence>MFGYFKHTKPAEEDASGGHNAGTTDSKTSKAGRPGNLTPTQQHQLQKFRADLQQKGVYTPDRHDDACLCRFLRARKWDLAAAEEMLMEAEKWRKENKVDELYATFTFPEKKAVSELYPKFYHKTDIDGRPVYIEQMGNLNIKKLFEITTPERLIQQLIVEYERFQRERLPVCSEVRHELIETSCTILDLKNVGVAQFWKVSSYVQQASRIGQYYYPETMGRFYIINAPYIFTTVWSVVKGWLDPVTTEKIQILGSNPVGEMSKQIPLENLPALIGGKCQCPGGCQMSDAGPWKTPEGQEIIAKVKQQKEIAKEKYQSKQDPSPEAPNTAVAAAPQRQASTASNRSRISVNHPSAATPTSSARVSFDAQIPSQSTAATSEMLRTTSRNSSESLAPPLTNTNALASPVETSQEFPSRNPANGEITRPST</sequence>
<accession>A0AAF0F9M4</accession>
<organism evidence="3 4">
    <name type="scientific">Malassezia psittaci</name>
    <dbReference type="NCBI Taxonomy" id="1821823"/>
    <lineage>
        <taxon>Eukaryota</taxon>
        <taxon>Fungi</taxon>
        <taxon>Dikarya</taxon>
        <taxon>Basidiomycota</taxon>
        <taxon>Ustilaginomycotina</taxon>
        <taxon>Malasseziomycetes</taxon>
        <taxon>Malasseziales</taxon>
        <taxon>Malasseziaceae</taxon>
        <taxon>Malassezia</taxon>
    </lineage>
</organism>
<dbReference type="SMART" id="SM00516">
    <property type="entry name" value="SEC14"/>
    <property type="match status" value="1"/>
</dbReference>
<dbReference type="CDD" id="cd00170">
    <property type="entry name" value="SEC14"/>
    <property type="match status" value="1"/>
</dbReference>
<evidence type="ECO:0000256" key="1">
    <source>
        <dbReference type="SAM" id="MobiDB-lite"/>
    </source>
</evidence>
<dbReference type="Proteomes" id="UP001214628">
    <property type="component" value="Chromosome 1"/>
</dbReference>
<name>A0AAF0F9M4_9BASI</name>
<feature type="compositionally biased region" description="Basic and acidic residues" evidence="1">
    <location>
        <begin position="308"/>
        <end position="317"/>
    </location>
</feature>
<dbReference type="AlphaFoldDB" id="A0AAF0F9M4"/>
<reference evidence="3" key="1">
    <citation type="submission" date="2023-02" db="EMBL/GenBank/DDBJ databases">
        <title>Mating type loci evolution in Malassezia.</title>
        <authorList>
            <person name="Coelho M.A."/>
        </authorList>
    </citation>
    <scope>NUCLEOTIDE SEQUENCE</scope>
    <source>
        <strain evidence="3">CBS 14136</strain>
    </source>
</reference>
<dbReference type="InterPro" id="IPR036865">
    <property type="entry name" value="CRAL-TRIO_dom_sf"/>
</dbReference>
<evidence type="ECO:0000313" key="3">
    <source>
        <dbReference type="EMBL" id="WFD42864.1"/>
    </source>
</evidence>
<dbReference type="Pfam" id="PF03765">
    <property type="entry name" value="CRAL_TRIO_N"/>
    <property type="match status" value="1"/>
</dbReference>
<proteinExistence type="predicted"/>
<keyword evidence="4" id="KW-1185">Reference proteome</keyword>
<dbReference type="Pfam" id="PF00650">
    <property type="entry name" value="CRAL_TRIO"/>
    <property type="match status" value="1"/>
</dbReference>
<evidence type="ECO:0000259" key="2">
    <source>
        <dbReference type="PROSITE" id="PS50191"/>
    </source>
</evidence>
<feature type="region of interest" description="Disordered" evidence="1">
    <location>
        <begin position="308"/>
        <end position="427"/>
    </location>
</feature>
<dbReference type="InterPro" id="IPR036273">
    <property type="entry name" value="CRAL/TRIO_N_dom_sf"/>
</dbReference>
<dbReference type="Gene3D" id="3.40.525.10">
    <property type="entry name" value="CRAL-TRIO lipid binding domain"/>
    <property type="match status" value="1"/>
</dbReference>
<dbReference type="SUPFAM" id="SSF46938">
    <property type="entry name" value="CRAL/TRIO N-terminal domain"/>
    <property type="match status" value="1"/>
</dbReference>
<protein>
    <recommendedName>
        <fullName evidence="2">CRAL-TRIO domain-containing protein</fullName>
    </recommendedName>
</protein>
<feature type="compositionally biased region" description="Polar residues" evidence="1">
    <location>
        <begin position="369"/>
        <end position="417"/>
    </location>
</feature>
<feature type="region of interest" description="Disordered" evidence="1">
    <location>
        <begin position="1"/>
        <end position="45"/>
    </location>
</feature>
<dbReference type="SMART" id="SM01100">
    <property type="entry name" value="CRAL_TRIO_N"/>
    <property type="match status" value="1"/>
</dbReference>
<feature type="compositionally biased region" description="Polar residues" evidence="1">
    <location>
        <begin position="336"/>
        <end position="362"/>
    </location>
</feature>
<dbReference type="Gene3D" id="1.10.8.20">
    <property type="entry name" value="N-terminal domain of phosphatidylinositol transfer protein sec14p"/>
    <property type="match status" value="1"/>
</dbReference>
<dbReference type="InterPro" id="IPR011074">
    <property type="entry name" value="CRAL/TRIO_N_dom"/>
</dbReference>
<dbReference type="PANTHER" id="PTHR45657">
    <property type="entry name" value="CRAL-TRIO DOMAIN-CONTAINING PROTEIN YKL091C-RELATED"/>
    <property type="match status" value="1"/>
</dbReference>
<feature type="domain" description="CRAL-TRIO" evidence="2">
    <location>
        <begin position="109"/>
        <end position="282"/>
    </location>
</feature>
<evidence type="ECO:0000313" key="4">
    <source>
        <dbReference type="Proteomes" id="UP001214628"/>
    </source>
</evidence>
<dbReference type="PROSITE" id="PS50191">
    <property type="entry name" value="CRAL_TRIO"/>
    <property type="match status" value="1"/>
</dbReference>